<dbReference type="Pfam" id="PF03938">
    <property type="entry name" value="OmpH"/>
    <property type="match status" value="1"/>
</dbReference>
<dbReference type="EMBL" id="BMJB01000002">
    <property type="protein sequence ID" value="GGA74260.1"/>
    <property type="molecule type" value="Genomic_DNA"/>
</dbReference>
<gene>
    <name evidence="4" type="ORF">GCM10011507_27030</name>
</gene>
<dbReference type="AlphaFoldDB" id="A0A916RWZ4"/>
<proteinExistence type="inferred from homology"/>
<comment type="similarity">
    <text evidence="1">Belongs to the Skp family.</text>
</comment>
<evidence type="ECO:0000256" key="2">
    <source>
        <dbReference type="ARBA" id="ARBA00022729"/>
    </source>
</evidence>
<reference evidence="4" key="1">
    <citation type="journal article" date="2014" name="Int. J. Syst. Evol. Microbiol.">
        <title>Complete genome sequence of Corynebacterium casei LMG S-19264T (=DSM 44701T), isolated from a smear-ripened cheese.</title>
        <authorList>
            <consortium name="US DOE Joint Genome Institute (JGI-PGF)"/>
            <person name="Walter F."/>
            <person name="Albersmeier A."/>
            <person name="Kalinowski J."/>
            <person name="Ruckert C."/>
        </authorList>
    </citation>
    <scope>NUCLEOTIDE SEQUENCE</scope>
    <source>
        <strain evidence="4">CGMCC 1.15447</strain>
    </source>
</reference>
<evidence type="ECO:0008006" key="6">
    <source>
        <dbReference type="Google" id="ProtNLM"/>
    </source>
</evidence>
<dbReference type="PANTHER" id="PTHR35089">
    <property type="entry name" value="CHAPERONE PROTEIN SKP"/>
    <property type="match status" value="1"/>
</dbReference>
<dbReference type="SMART" id="SM00935">
    <property type="entry name" value="OmpH"/>
    <property type="match status" value="1"/>
</dbReference>
<organism evidence="4 5">
    <name type="scientific">Edaphobacter acidisoli</name>
    <dbReference type="NCBI Taxonomy" id="2040573"/>
    <lineage>
        <taxon>Bacteria</taxon>
        <taxon>Pseudomonadati</taxon>
        <taxon>Acidobacteriota</taxon>
        <taxon>Terriglobia</taxon>
        <taxon>Terriglobales</taxon>
        <taxon>Acidobacteriaceae</taxon>
        <taxon>Edaphobacter</taxon>
    </lineage>
</organism>
<dbReference type="InterPro" id="IPR005632">
    <property type="entry name" value="Chaperone_Skp"/>
</dbReference>
<protein>
    <recommendedName>
        <fullName evidence="6">OmpH family outer membrane protein</fullName>
    </recommendedName>
</protein>
<feature type="signal peptide" evidence="3">
    <location>
        <begin position="1"/>
        <end position="20"/>
    </location>
</feature>
<feature type="chain" id="PRO_5036825717" description="OmpH family outer membrane protein" evidence="3">
    <location>
        <begin position="21"/>
        <end position="216"/>
    </location>
</feature>
<sequence>MNRNLVLISALSAGLMTAAAGVAQTAAPAVPSAPRPAAAEAAPQAVPAKIALIAFEQAVFATNEGQQAVQAVQKKYEPKKAEIDSLSKEVDSLKKELQSAPATMTDAQRQVKVKAIDAKEKSLTREAEEAQSSYNTDLQEAYGQVAQKVAVVAKKYASDNGFTMLMDVSSQASNIMWIGPNIDVTKAVVEAYNASAPLPAAVAPAPAHTAAPTTKK</sequence>
<name>A0A916RWZ4_9BACT</name>
<evidence type="ECO:0000256" key="3">
    <source>
        <dbReference type="SAM" id="SignalP"/>
    </source>
</evidence>
<dbReference type="SUPFAM" id="SSF111384">
    <property type="entry name" value="OmpH-like"/>
    <property type="match status" value="1"/>
</dbReference>
<keyword evidence="5" id="KW-1185">Reference proteome</keyword>
<dbReference type="RefSeq" id="WP_188760058.1">
    <property type="nucleotide sequence ID" value="NZ_BMJB01000002.1"/>
</dbReference>
<comment type="caution">
    <text evidence="4">The sequence shown here is derived from an EMBL/GenBank/DDBJ whole genome shotgun (WGS) entry which is preliminary data.</text>
</comment>
<dbReference type="GO" id="GO:0005829">
    <property type="term" value="C:cytosol"/>
    <property type="evidence" value="ECO:0007669"/>
    <property type="project" value="TreeGrafter"/>
</dbReference>
<dbReference type="PANTHER" id="PTHR35089:SF1">
    <property type="entry name" value="CHAPERONE PROTEIN SKP"/>
    <property type="match status" value="1"/>
</dbReference>
<dbReference type="GO" id="GO:0051082">
    <property type="term" value="F:unfolded protein binding"/>
    <property type="evidence" value="ECO:0007669"/>
    <property type="project" value="InterPro"/>
</dbReference>
<keyword evidence="2 3" id="KW-0732">Signal</keyword>
<accession>A0A916RWZ4</accession>
<dbReference type="Gene3D" id="3.30.910.20">
    <property type="entry name" value="Skp domain"/>
    <property type="match status" value="1"/>
</dbReference>
<evidence type="ECO:0000313" key="4">
    <source>
        <dbReference type="EMBL" id="GGA74260.1"/>
    </source>
</evidence>
<dbReference type="GO" id="GO:0050821">
    <property type="term" value="P:protein stabilization"/>
    <property type="evidence" value="ECO:0007669"/>
    <property type="project" value="TreeGrafter"/>
</dbReference>
<dbReference type="Proteomes" id="UP000648801">
    <property type="component" value="Unassembled WGS sequence"/>
</dbReference>
<dbReference type="InterPro" id="IPR024930">
    <property type="entry name" value="Skp_dom_sf"/>
</dbReference>
<reference evidence="4" key="2">
    <citation type="submission" date="2020-09" db="EMBL/GenBank/DDBJ databases">
        <authorList>
            <person name="Sun Q."/>
            <person name="Zhou Y."/>
        </authorList>
    </citation>
    <scope>NUCLEOTIDE SEQUENCE</scope>
    <source>
        <strain evidence="4">CGMCC 1.15447</strain>
    </source>
</reference>
<evidence type="ECO:0000256" key="1">
    <source>
        <dbReference type="ARBA" id="ARBA00009091"/>
    </source>
</evidence>
<evidence type="ECO:0000313" key="5">
    <source>
        <dbReference type="Proteomes" id="UP000648801"/>
    </source>
</evidence>